<dbReference type="Gene3D" id="3.40.33.10">
    <property type="entry name" value="CAP"/>
    <property type="match status" value="1"/>
</dbReference>
<dbReference type="Proteomes" id="UP000250266">
    <property type="component" value="Unassembled WGS sequence"/>
</dbReference>
<dbReference type="InterPro" id="IPR035940">
    <property type="entry name" value="CAP_sf"/>
</dbReference>
<protein>
    <submittedName>
        <fullName evidence="3">PR-1-like protein</fullName>
    </submittedName>
</protein>
<dbReference type="SUPFAM" id="SSF55797">
    <property type="entry name" value="PR-1-like"/>
    <property type="match status" value="1"/>
</dbReference>
<dbReference type="InterPro" id="IPR014044">
    <property type="entry name" value="CAP_dom"/>
</dbReference>
<dbReference type="SMART" id="SM00198">
    <property type="entry name" value="SCP"/>
    <property type="match status" value="1"/>
</dbReference>
<proteinExistence type="predicted"/>
<dbReference type="InterPro" id="IPR001283">
    <property type="entry name" value="CRISP-related"/>
</dbReference>
<dbReference type="PANTHER" id="PTHR10334">
    <property type="entry name" value="CYSTEINE-RICH SECRETORY PROTEIN-RELATED"/>
    <property type="match status" value="1"/>
</dbReference>
<evidence type="ECO:0000313" key="3">
    <source>
        <dbReference type="EMBL" id="OCK84569.1"/>
    </source>
</evidence>
<dbReference type="OrthoDB" id="337038at2759"/>
<evidence type="ECO:0000313" key="4">
    <source>
        <dbReference type="Proteomes" id="UP000250266"/>
    </source>
</evidence>
<sequence length="308" mass="32512">MRSSIILTAALAIGVLAGPIRRRQDYVYTVVDWVDVTVTEYVTEDPGAPATSSEVAAAAVTPLSSDDSYAGYGQPNSWSWAIPQSATPSPAPVSSFVPVVSPVVQSSAAPVSTPAPISSAAAYSSQAPATTSAASNAAGPAHVTGEAQADITSGQDYQDLVLFHHNMHRVNHSAPQLTWNQTLADEAMNLASNCIFKHDNVGQNLAASAPNANVSAQITDSWYNNEIMNYDPYYNMDSPSGDLDLYGHATQVIWKGSLTVGCATVDCRSEALGMWMTVCNYYPPGNVAPLWGENLQPGNGDVVGSWLD</sequence>
<feature type="signal peptide" evidence="1">
    <location>
        <begin position="1"/>
        <end position="17"/>
    </location>
</feature>
<evidence type="ECO:0000256" key="1">
    <source>
        <dbReference type="SAM" id="SignalP"/>
    </source>
</evidence>
<organism evidence="3 4">
    <name type="scientific">Lepidopterella palustris CBS 459.81</name>
    <dbReference type="NCBI Taxonomy" id="1314670"/>
    <lineage>
        <taxon>Eukaryota</taxon>
        <taxon>Fungi</taxon>
        <taxon>Dikarya</taxon>
        <taxon>Ascomycota</taxon>
        <taxon>Pezizomycotina</taxon>
        <taxon>Dothideomycetes</taxon>
        <taxon>Pleosporomycetidae</taxon>
        <taxon>Mytilinidiales</taxon>
        <taxon>Argynnaceae</taxon>
        <taxon>Lepidopterella</taxon>
    </lineage>
</organism>
<gene>
    <name evidence="3" type="ORF">K432DRAFT_320006</name>
</gene>
<name>A0A8E2JJ85_9PEZI</name>
<feature type="domain" description="SCP" evidence="2">
    <location>
        <begin position="156"/>
        <end position="289"/>
    </location>
</feature>
<dbReference type="PRINTS" id="PR00837">
    <property type="entry name" value="V5TPXLIKE"/>
</dbReference>
<keyword evidence="1" id="KW-0732">Signal</keyword>
<evidence type="ECO:0000259" key="2">
    <source>
        <dbReference type="SMART" id="SM00198"/>
    </source>
</evidence>
<reference evidence="3 4" key="1">
    <citation type="journal article" date="2016" name="Nat. Commun.">
        <title>Ectomycorrhizal ecology is imprinted in the genome of the dominant symbiotic fungus Cenococcum geophilum.</title>
        <authorList>
            <consortium name="DOE Joint Genome Institute"/>
            <person name="Peter M."/>
            <person name="Kohler A."/>
            <person name="Ohm R.A."/>
            <person name="Kuo A."/>
            <person name="Krutzmann J."/>
            <person name="Morin E."/>
            <person name="Arend M."/>
            <person name="Barry K.W."/>
            <person name="Binder M."/>
            <person name="Choi C."/>
            <person name="Clum A."/>
            <person name="Copeland A."/>
            <person name="Grisel N."/>
            <person name="Haridas S."/>
            <person name="Kipfer T."/>
            <person name="LaButti K."/>
            <person name="Lindquist E."/>
            <person name="Lipzen A."/>
            <person name="Maire R."/>
            <person name="Meier B."/>
            <person name="Mihaltcheva S."/>
            <person name="Molinier V."/>
            <person name="Murat C."/>
            <person name="Poggeler S."/>
            <person name="Quandt C.A."/>
            <person name="Sperisen C."/>
            <person name="Tritt A."/>
            <person name="Tisserant E."/>
            <person name="Crous P.W."/>
            <person name="Henrissat B."/>
            <person name="Nehls U."/>
            <person name="Egli S."/>
            <person name="Spatafora J.W."/>
            <person name="Grigoriev I.V."/>
            <person name="Martin F.M."/>
        </authorList>
    </citation>
    <scope>NUCLEOTIDE SEQUENCE [LARGE SCALE GENOMIC DNA]</scope>
    <source>
        <strain evidence="3 4">CBS 459.81</strain>
    </source>
</reference>
<dbReference type="Pfam" id="PF00188">
    <property type="entry name" value="CAP"/>
    <property type="match status" value="1"/>
</dbReference>
<accession>A0A8E2JJ85</accession>
<dbReference type="EMBL" id="KV744834">
    <property type="protein sequence ID" value="OCK84569.1"/>
    <property type="molecule type" value="Genomic_DNA"/>
</dbReference>
<feature type="chain" id="PRO_5034368186" evidence="1">
    <location>
        <begin position="18"/>
        <end position="308"/>
    </location>
</feature>
<dbReference type="AlphaFoldDB" id="A0A8E2JJ85"/>
<keyword evidence="4" id="KW-1185">Reference proteome</keyword>